<dbReference type="InterPro" id="IPR050336">
    <property type="entry name" value="Chromosome_partition/occlusion"/>
</dbReference>
<name>A0A7J0BXU9_9BACT</name>
<evidence type="ECO:0000256" key="1">
    <source>
        <dbReference type="ARBA" id="ARBA00006295"/>
    </source>
</evidence>
<protein>
    <submittedName>
        <fullName evidence="6">Chromosome partitioning protein ParB</fullName>
    </submittedName>
</protein>
<dbReference type="Gene3D" id="3.90.1530.30">
    <property type="match status" value="1"/>
</dbReference>
<evidence type="ECO:0000256" key="3">
    <source>
        <dbReference type="ARBA" id="ARBA00023125"/>
    </source>
</evidence>
<dbReference type="Gene3D" id="1.10.10.2830">
    <property type="match status" value="1"/>
</dbReference>
<dbReference type="InterPro" id="IPR004437">
    <property type="entry name" value="ParB/RepB/Spo0J"/>
</dbReference>
<dbReference type="PANTHER" id="PTHR33375">
    <property type="entry name" value="CHROMOSOME-PARTITIONING PROTEIN PARB-RELATED"/>
    <property type="match status" value="1"/>
</dbReference>
<accession>A0A7J0BXU9</accession>
<dbReference type="FunFam" id="1.10.10.2830:FF:000001">
    <property type="entry name" value="Chromosome partitioning protein ParB"/>
    <property type="match status" value="1"/>
</dbReference>
<evidence type="ECO:0000313" key="6">
    <source>
        <dbReference type="EMBL" id="GFM38520.1"/>
    </source>
</evidence>
<feature type="domain" description="ParB-like N-terminal" evidence="5">
    <location>
        <begin position="30"/>
        <end position="123"/>
    </location>
</feature>
<comment type="similarity">
    <text evidence="1">Belongs to the ParB family.</text>
</comment>
<feature type="compositionally biased region" description="Gly residues" evidence="4">
    <location>
        <begin position="1"/>
        <end position="10"/>
    </location>
</feature>
<dbReference type="SMART" id="SM00470">
    <property type="entry name" value="ParB"/>
    <property type="match status" value="1"/>
</dbReference>
<dbReference type="RefSeq" id="WP_174411134.1">
    <property type="nucleotide sequence ID" value="NZ_BLVP01000043.1"/>
</dbReference>
<reference evidence="6 7" key="1">
    <citation type="submission" date="2020-05" db="EMBL/GenBank/DDBJ databases">
        <title>Draft genome sequence of Desulfovibrio psychrotolerans JS1T.</title>
        <authorList>
            <person name="Ueno A."/>
            <person name="Tamazawa S."/>
            <person name="Tamamura S."/>
            <person name="Murakami T."/>
            <person name="Kiyama T."/>
            <person name="Inomata H."/>
            <person name="Amano Y."/>
            <person name="Miyakawa K."/>
            <person name="Tamaki H."/>
            <person name="Naganuma T."/>
            <person name="Kaneko K."/>
        </authorList>
    </citation>
    <scope>NUCLEOTIDE SEQUENCE [LARGE SCALE GENOMIC DNA]</scope>
    <source>
        <strain evidence="6 7">JS1</strain>
    </source>
</reference>
<dbReference type="SUPFAM" id="SSF110849">
    <property type="entry name" value="ParB/Sulfiredoxin"/>
    <property type="match status" value="1"/>
</dbReference>
<evidence type="ECO:0000313" key="7">
    <source>
        <dbReference type="Proteomes" id="UP000503820"/>
    </source>
</evidence>
<dbReference type="AlphaFoldDB" id="A0A7J0BXU9"/>
<dbReference type="CDD" id="cd16393">
    <property type="entry name" value="SPO0J_N"/>
    <property type="match status" value="1"/>
</dbReference>
<dbReference type="EMBL" id="BLVP01000043">
    <property type="protein sequence ID" value="GFM38520.1"/>
    <property type="molecule type" value="Genomic_DNA"/>
</dbReference>
<dbReference type="Pfam" id="PF17762">
    <property type="entry name" value="HTH_ParB"/>
    <property type="match status" value="1"/>
</dbReference>
<dbReference type="Pfam" id="PF23552">
    <property type="entry name" value="ParB_C"/>
    <property type="match status" value="1"/>
</dbReference>
<keyword evidence="3" id="KW-0238">DNA-binding</keyword>
<dbReference type="PANTHER" id="PTHR33375:SF1">
    <property type="entry name" value="CHROMOSOME-PARTITIONING PROTEIN PARB-RELATED"/>
    <property type="match status" value="1"/>
</dbReference>
<dbReference type="GO" id="GO:0003677">
    <property type="term" value="F:DNA binding"/>
    <property type="evidence" value="ECO:0007669"/>
    <property type="project" value="UniProtKB-KW"/>
</dbReference>
<dbReference type="FunFam" id="3.90.1530.30:FF:000001">
    <property type="entry name" value="Chromosome partitioning protein ParB"/>
    <property type="match status" value="1"/>
</dbReference>
<dbReference type="GO" id="GO:0007059">
    <property type="term" value="P:chromosome segregation"/>
    <property type="evidence" value="ECO:0007669"/>
    <property type="project" value="UniProtKB-KW"/>
</dbReference>
<dbReference type="InterPro" id="IPR057240">
    <property type="entry name" value="ParB_dimer_C"/>
</dbReference>
<sequence>MAGAPRGLGRGLDALFKGKEETTAEQQAPNMLPLRMLRPNPNQPRKEFAQEALEELAASIKAQGVLQPLLVRPLQDAEGSFYEIVAGERRWRASRLAGLREVPVIVREMTDMETLAVGLIENLQREDLNPMEEALGMQELKDKFSLSQEDMSQRLGKSRSAIANTLRLLQLPQNARDMLQKGTISAGHARALLAVDEAVRPDMLERMVADMLTVREAEAMAKYWKSHGELPSAPVAEQAEPQQGRGGARPVSELPPLLRSVQGRLGDALPVRVSVSGSEDKGKVTLSFSSREQLTALLNRLGVQVEG</sequence>
<proteinExistence type="inferred from homology"/>
<dbReference type="NCBIfam" id="TIGR00180">
    <property type="entry name" value="parB_part"/>
    <property type="match status" value="1"/>
</dbReference>
<evidence type="ECO:0000256" key="4">
    <source>
        <dbReference type="SAM" id="MobiDB-lite"/>
    </source>
</evidence>
<keyword evidence="2" id="KW-0159">Chromosome partition</keyword>
<dbReference type="GO" id="GO:0005694">
    <property type="term" value="C:chromosome"/>
    <property type="evidence" value="ECO:0007669"/>
    <property type="project" value="TreeGrafter"/>
</dbReference>
<dbReference type="InterPro" id="IPR003115">
    <property type="entry name" value="ParB_N"/>
</dbReference>
<keyword evidence="7" id="KW-1185">Reference proteome</keyword>
<dbReference type="InterPro" id="IPR041468">
    <property type="entry name" value="HTH_ParB/Spo0J"/>
</dbReference>
<organism evidence="6 7">
    <name type="scientific">Desulfovibrio psychrotolerans</name>
    <dbReference type="NCBI Taxonomy" id="415242"/>
    <lineage>
        <taxon>Bacteria</taxon>
        <taxon>Pseudomonadati</taxon>
        <taxon>Thermodesulfobacteriota</taxon>
        <taxon>Desulfovibrionia</taxon>
        <taxon>Desulfovibrionales</taxon>
        <taxon>Desulfovibrionaceae</taxon>
        <taxon>Desulfovibrio</taxon>
    </lineage>
</organism>
<dbReference type="Pfam" id="PF02195">
    <property type="entry name" value="ParB_N"/>
    <property type="match status" value="1"/>
</dbReference>
<evidence type="ECO:0000259" key="5">
    <source>
        <dbReference type="SMART" id="SM00470"/>
    </source>
</evidence>
<comment type="caution">
    <text evidence="6">The sequence shown here is derived from an EMBL/GenBank/DDBJ whole genome shotgun (WGS) entry which is preliminary data.</text>
</comment>
<dbReference type="GO" id="GO:0045881">
    <property type="term" value="P:positive regulation of sporulation resulting in formation of a cellular spore"/>
    <property type="evidence" value="ECO:0007669"/>
    <property type="project" value="TreeGrafter"/>
</dbReference>
<gene>
    <name evidence="6" type="ORF">DSM19430T_32040</name>
</gene>
<evidence type="ECO:0000256" key="2">
    <source>
        <dbReference type="ARBA" id="ARBA00022829"/>
    </source>
</evidence>
<feature type="region of interest" description="Disordered" evidence="4">
    <location>
        <begin position="1"/>
        <end position="43"/>
    </location>
</feature>
<dbReference type="InterPro" id="IPR036086">
    <property type="entry name" value="ParB/Sulfiredoxin_sf"/>
</dbReference>
<dbReference type="Proteomes" id="UP000503820">
    <property type="component" value="Unassembled WGS sequence"/>
</dbReference>